<dbReference type="SMART" id="SM00456">
    <property type="entry name" value="WW"/>
    <property type="match status" value="3"/>
</dbReference>
<evidence type="ECO:0000256" key="12">
    <source>
        <dbReference type="ARBA" id="ARBA00079482"/>
    </source>
</evidence>
<dbReference type="GeneID" id="115878209"/>
<dbReference type="Gene3D" id="2.60.40.150">
    <property type="entry name" value="C2 domain"/>
    <property type="match status" value="1"/>
</dbReference>
<feature type="domain" description="HECT" evidence="20">
    <location>
        <begin position="627"/>
        <end position="964"/>
    </location>
</feature>
<dbReference type="InterPro" id="IPR035983">
    <property type="entry name" value="Hect_E3_ubiquitin_ligase"/>
</dbReference>
<protein>
    <recommendedName>
        <fullName evidence="11">E3 ubiquitin-protein ligase SMURF1</fullName>
        <ecNumber evidence="4">2.3.2.26</ecNumber>
    </recommendedName>
    <alternativeName>
        <fullName evidence="12">HECT-type E3 ubiquitin transferase SMURF1</fullName>
    </alternativeName>
    <alternativeName>
        <fullName evidence="13">SMAD ubiquitination regulatory factor 1</fullName>
    </alternativeName>
    <alternativeName>
        <fullName evidence="14">SMAD-specific E3 ubiquitin-protein ligase 1</fullName>
    </alternativeName>
</protein>
<evidence type="ECO:0000256" key="6">
    <source>
        <dbReference type="ARBA" id="ARBA00022679"/>
    </source>
</evidence>
<feature type="compositionally biased region" description="Basic and acidic residues" evidence="17">
    <location>
        <begin position="361"/>
        <end position="378"/>
    </location>
</feature>
<dbReference type="SMART" id="SM00239">
    <property type="entry name" value="C2"/>
    <property type="match status" value="1"/>
</dbReference>
<evidence type="ECO:0000256" key="15">
    <source>
        <dbReference type="PIRSR" id="PIRSR001569-1"/>
    </source>
</evidence>
<evidence type="ECO:0000256" key="17">
    <source>
        <dbReference type="SAM" id="MobiDB-lite"/>
    </source>
</evidence>
<keyword evidence="8" id="KW-0221">Differentiation</keyword>
<dbReference type="AlphaFoldDB" id="A0A6J2XGT7"/>
<dbReference type="GO" id="GO:0061630">
    <property type="term" value="F:ubiquitin protein ligase activity"/>
    <property type="evidence" value="ECO:0007669"/>
    <property type="project" value="UniProtKB-EC"/>
</dbReference>
<evidence type="ECO:0000259" key="20">
    <source>
        <dbReference type="PROSITE" id="PS50237"/>
    </source>
</evidence>
<evidence type="ECO:0000256" key="7">
    <source>
        <dbReference type="ARBA" id="ARBA00022737"/>
    </source>
</evidence>
<dbReference type="FunCoup" id="A0A6J2XGT7">
    <property type="interactions" value="1118"/>
</dbReference>
<feature type="domain" description="WW" evidence="19">
    <location>
        <begin position="180"/>
        <end position="213"/>
    </location>
</feature>
<feature type="region of interest" description="Disordered" evidence="17">
    <location>
        <begin position="510"/>
        <end position="561"/>
    </location>
</feature>
<dbReference type="FunFam" id="2.60.40.150:FF:000024">
    <property type="entry name" value="E3 ubiquitin-protein ligase"/>
    <property type="match status" value="1"/>
</dbReference>
<keyword evidence="10" id="KW-0472">Membrane</keyword>
<evidence type="ECO:0000256" key="8">
    <source>
        <dbReference type="ARBA" id="ARBA00022782"/>
    </source>
</evidence>
<evidence type="ECO:0000313" key="21">
    <source>
        <dbReference type="Proteomes" id="UP000504635"/>
    </source>
</evidence>
<evidence type="ECO:0000256" key="11">
    <source>
        <dbReference type="ARBA" id="ARBA00068653"/>
    </source>
</evidence>
<comment type="pathway">
    <text evidence="3">Protein modification; protein ubiquitination.</text>
</comment>
<dbReference type="FunFam" id="3.30.2160.10:FF:000001">
    <property type="entry name" value="E3 ubiquitin-protein ligase NEDD4-like"/>
    <property type="match status" value="1"/>
</dbReference>
<feature type="compositionally biased region" description="Low complexity" evidence="17">
    <location>
        <begin position="518"/>
        <end position="538"/>
    </location>
</feature>
<name>A0A6J2XGT7_SITOR</name>
<dbReference type="Gene3D" id="3.30.2160.10">
    <property type="entry name" value="Hect, E3 ligase catalytic domain"/>
    <property type="match status" value="1"/>
</dbReference>
<dbReference type="OrthoDB" id="423283at2759"/>
<dbReference type="GO" id="GO:0016567">
    <property type="term" value="P:protein ubiquitination"/>
    <property type="evidence" value="ECO:0007669"/>
    <property type="project" value="UniProtKB-UniPathway"/>
</dbReference>
<feature type="compositionally biased region" description="Low complexity" evidence="17">
    <location>
        <begin position="252"/>
        <end position="284"/>
    </location>
</feature>
<dbReference type="PROSITE" id="PS50237">
    <property type="entry name" value="HECT"/>
    <property type="match status" value="1"/>
</dbReference>
<feature type="domain" description="WW" evidence="19">
    <location>
        <begin position="462"/>
        <end position="495"/>
    </location>
</feature>
<reference evidence="22" key="1">
    <citation type="submission" date="2025-08" db="UniProtKB">
        <authorList>
            <consortium name="RefSeq"/>
        </authorList>
    </citation>
    <scope>IDENTIFICATION</scope>
    <source>
        <tissue evidence="22">Gonads</tissue>
    </source>
</reference>
<evidence type="ECO:0000256" key="14">
    <source>
        <dbReference type="ARBA" id="ARBA00082741"/>
    </source>
</evidence>
<dbReference type="CDD" id="cd00078">
    <property type="entry name" value="HECTc"/>
    <property type="match status" value="1"/>
</dbReference>
<comment type="subcellular location">
    <subcellularLocation>
        <location evidence="2">Cell membrane</location>
        <topology evidence="2">Peripheral membrane protein</topology>
        <orientation evidence="2">Cytoplasmic side</orientation>
    </subcellularLocation>
</comment>
<dbReference type="InterPro" id="IPR036020">
    <property type="entry name" value="WW_dom_sf"/>
</dbReference>
<dbReference type="EC" id="2.3.2.26" evidence="4"/>
<dbReference type="GO" id="GO:0005886">
    <property type="term" value="C:plasma membrane"/>
    <property type="evidence" value="ECO:0007669"/>
    <property type="project" value="UniProtKB-SubCell"/>
</dbReference>
<dbReference type="SUPFAM" id="SSF49562">
    <property type="entry name" value="C2 domain (Calcium/lipid-binding domain, CaLB)"/>
    <property type="match status" value="1"/>
</dbReference>
<dbReference type="Gene3D" id="3.30.2410.10">
    <property type="entry name" value="Hect, E3 ligase catalytic domain"/>
    <property type="match status" value="1"/>
</dbReference>
<keyword evidence="21" id="KW-1185">Reference proteome</keyword>
<keyword evidence="5" id="KW-1003">Cell membrane</keyword>
<evidence type="ECO:0000313" key="22">
    <source>
        <dbReference type="RefSeq" id="XP_030750487.1"/>
    </source>
</evidence>
<evidence type="ECO:0000256" key="3">
    <source>
        <dbReference type="ARBA" id="ARBA00004906"/>
    </source>
</evidence>
<dbReference type="PIRSF" id="PIRSF001569">
    <property type="entry name" value="E3_ub_ligase_SMURF1"/>
    <property type="match status" value="1"/>
</dbReference>
<organism evidence="21 22">
    <name type="scientific">Sitophilus oryzae</name>
    <name type="common">Rice weevil</name>
    <name type="synonym">Curculio oryzae</name>
    <dbReference type="NCBI Taxonomy" id="7048"/>
    <lineage>
        <taxon>Eukaryota</taxon>
        <taxon>Metazoa</taxon>
        <taxon>Ecdysozoa</taxon>
        <taxon>Arthropoda</taxon>
        <taxon>Hexapoda</taxon>
        <taxon>Insecta</taxon>
        <taxon>Pterygota</taxon>
        <taxon>Neoptera</taxon>
        <taxon>Endopterygota</taxon>
        <taxon>Coleoptera</taxon>
        <taxon>Polyphaga</taxon>
        <taxon>Cucujiformia</taxon>
        <taxon>Curculionidae</taxon>
        <taxon>Dryophthorinae</taxon>
        <taxon>Sitophilus</taxon>
    </lineage>
</organism>
<evidence type="ECO:0000259" key="19">
    <source>
        <dbReference type="PROSITE" id="PS50020"/>
    </source>
</evidence>
<dbReference type="UniPathway" id="UPA00143"/>
<dbReference type="RefSeq" id="XP_030750487.1">
    <property type="nucleotide sequence ID" value="XM_030894627.1"/>
</dbReference>
<dbReference type="GO" id="GO:0005737">
    <property type="term" value="C:cytoplasm"/>
    <property type="evidence" value="ECO:0007669"/>
    <property type="project" value="UniProtKB-ARBA"/>
</dbReference>
<dbReference type="CDD" id="cd00201">
    <property type="entry name" value="WW"/>
    <property type="match status" value="3"/>
</dbReference>
<dbReference type="InterPro" id="IPR035892">
    <property type="entry name" value="C2_domain_sf"/>
</dbReference>
<dbReference type="InterPro" id="IPR024928">
    <property type="entry name" value="E3_ub_ligase_SMURF1"/>
</dbReference>
<keyword evidence="6" id="KW-0808">Transferase</keyword>
<dbReference type="SUPFAM" id="SSF56204">
    <property type="entry name" value="Hect, E3 ligase catalytic domain"/>
    <property type="match status" value="1"/>
</dbReference>
<feature type="compositionally biased region" description="Low complexity" evidence="17">
    <location>
        <begin position="214"/>
        <end position="245"/>
    </location>
</feature>
<dbReference type="FunFam" id="2.20.70.10:FF:000014">
    <property type="entry name" value="E3 ubiquitin-protein ligase SMURF1"/>
    <property type="match status" value="1"/>
</dbReference>
<dbReference type="GO" id="GO:0030514">
    <property type="term" value="P:negative regulation of BMP signaling pathway"/>
    <property type="evidence" value="ECO:0007669"/>
    <property type="project" value="TreeGrafter"/>
</dbReference>
<keyword evidence="7" id="KW-0677">Repeat</keyword>
<sequence length="964" mass="106656">MSNTPSTRRNGAQKIRLTIVCARNLVRKELFRLPDPFAKISVDGSGQCHSTETVKNTLDPKWNSHYDLYIGKTDTITITIWNYRKVHKKPGSGFLGCVRIVNSLIQRLKDTGFQCLDLGRASQDDGEPVKGQIIISLLSRDGPCGGTPLAVVSPLGDIRGPPNTPAIENNLPENENNATDELPTGWEERRAVNGRPYYVNHMTKSTQWVKPQMGGKARLAGGNRARGGNNNNNNHNNGINNNVEANRSEEFNTPTTTTTPNPNDIQLSLTPGSSSSPISPLVSPQHKELRTSHNSPASPPQIVTEPLSPPYSLIDKNSQNNPDTPTSSCGGANAIVTPSVATSSNSSPNVSNGAASPQRAPNRERRARNGEERRDGSGRRRGGRNRNSVIAAQVAVAVGQAVANGAVGGAHTKLDLPPGYELRTTQQGQVYFYHIPSGVSTWHDPRIPKDLAPISLALDHLGPLPSGWEMRHTTTGRTYFVDHNSRTTQFTDPRLNSQILNNILKRVNPHCGPHAQNPAASTPPTAATTTPTAAVATPNGNHAVPNGQPTHPNPGPLSPRARVHEDLPQGLLGEGEHLPKYRRDLVAKLKVLRAELTAMQPQSGHCRLEVSRNEVFEESYRLIMKMRPKDMRKRLMVKFRGEEGLDYGGVAREWLHLLSREMLNPQYGLFQYSREDHYTLQINPDSSVNPEHLSYFHFVGRILGIAVFHNHQLEGGFTLPFYKQLLNKPITLQDIEGVDPELHRSLTWMLENNIDGVLDTTFSVENNSFGVVKVHELKPGGATIAVTEDNKREYVKLYVNYRFMRGIEQQFLALQKGFTELIPPASLRPFDERELELVISGIGSIDIADWRSHTRLKHCTPETPVVQWFWQVVESYSEEMRARLLQFVTGSSRVPLQGFKALQGSTGAAGPRLFTIHCIDAPPQNLPKAHTCFNRIDIPPYETYQALLEKLTQAVEETCGFAVE</sequence>
<evidence type="ECO:0000256" key="16">
    <source>
        <dbReference type="PROSITE-ProRule" id="PRU00104"/>
    </source>
</evidence>
<dbReference type="Gene3D" id="2.20.70.10">
    <property type="match status" value="3"/>
</dbReference>
<dbReference type="InterPro" id="IPR000569">
    <property type="entry name" value="HECT_dom"/>
</dbReference>
<dbReference type="SMART" id="SM00119">
    <property type="entry name" value="HECTc"/>
    <property type="match status" value="1"/>
</dbReference>
<dbReference type="GO" id="GO:0043161">
    <property type="term" value="P:proteasome-mediated ubiquitin-dependent protein catabolic process"/>
    <property type="evidence" value="ECO:0007669"/>
    <property type="project" value="TreeGrafter"/>
</dbReference>
<comment type="catalytic activity">
    <reaction evidence="1">
        <text>S-ubiquitinyl-[E2 ubiquitin-conjugating enzyme]-L-cysteine + [acceptor protein]-L-lysine = [E2 ubiquitin-conjugating enzyme]-L-cysteine + N(6)-ubiquitinyl-[acceptor protein]-L-lysine.</text>
        <dbReference type="EC" id="2.3.2.26"/>
    </reaction>
</comment>
<evidence type="ECO:0000256" key="5">
    <source>
        <dbReference type="ARBA" id="ARBA00022475"/>
    </source>
</evidence>
<dbReference type="SUPFAM" id="SSF51045">
    <property type="entry name" value="WW domain"/>
    <property type="match status" value="3"/>
</dbReference>
<evidence type="ECO:0000256" key="1">
    <source>
        <dbReference type="ARBA" id="ARBA00000885"/>
    </source>
</evidence>
<dbReference type="PROSITE" id="PS01159">
    <property type="entry name" value="WW_DOMAIN_1"/>
    <property type="match status" value="2"/>
</dbReference>
<dbReference type="FunFam" id="2.20.70.10:FF:000017">
    <property type="entry name" value="E3 ubiquitin-protein ligase"/>
    <property type="match status" value="1"/>
</dbReference>
<dbReference type="CDD" id="cd08382">
    <property type="entry name" value="C2_Smurf-like"/>
    <property type="match status" value="1"/>
</dbReference>
<dbReference type="FunFam" id="3.90.1750.10:FF:000079">
    <property type="entry name" value="E3 ubiquitin-protein ligase"/>
    <property type="match status" value="1"/>
</dbReference>
<feature type="compositionally biased region" description="Polar residues" evidence="17">
    <location>
        <begin position="315"/>
        <end position="330"/>
    </location>
</feature>
<dbReference type="Gene3D" id="3.90.1750.10">
    <property type="entry name" value="Hect, E3 ligase catalytic domains"/>
    <property type="match status" value="1"/>
</dbReference>
<feature type="region of interest" description="Disordered" evidence="17">
    <location>
        <begin position="208"/>
        <end position="387"/>
    </location>
</feature>
<accession>A0A6J2XGT7</accession>
<evidence type="ECO:0000256" key="2">
    <source>
        <dbReference type="ARBA" id="ARBA00004413"/>
    </source>
</evidence>
<dbReference type="GO" id="GO:0007398">
    <property type="term" value="P:ectoderm development"/>
    <property type="evidence" value="ECO:0007669"/>
    <property type="project" value="UniProtKB-ARBA"/>
</dbReference>
<dbReference type="Pfam" id="PF00168">
    <property type="entry name" value="C2"/>
    <property type="match status" value="1"/>
</dbReference>
<evidence type="ECO:0000256" key="10">
    <source>
        <dbReference type="ARBA" id="ARBA00023136"/>
    </source>
</evidence>
<dbReference type="InterPro" id="IPR000008">
    <property type="entry name" value="C2_dom"/>
</dbReference>
<dbReference type="PANTHER" id="PTHR11254:SF395">
    <property type="entry name" value="E3 UBIQUITIN-PROTEIN LIGASE SMURF1"/>
    <property type="match status" value="1"/>
</dbReference>
<dbReference type="Pfam" id="PF00397">
    <property type="entry name" value="WW"/>
    <property type="match status" value="2"/>
</dbReference>
<dbReference type="Pfam" id="PF00632">
    <property type="entry name" value="HECT"/>
    <property type="match status" value="1"/>
</dbReference>
<dbReference type="GO" id="GO:0030154">
    <property type="term" value="P:cell differentiation"/>
    <property type="evidence" value="ECO:0007669"/>
    <property type="project" value="UniProtKB-KW"/>
</dbReference>
<keyword evidence="9 16" id="KW-0833">Ubl conjugation pathway</keyword>
<dbReference type="InterPro" id="IPR001202">
    <property type="entry name" value="WW_dom"/>
</dbReference>
<dbReference type="FunFam" id="3.30.2410.10:FF:000014">
    <property type="entry name" value="E3 ubiquitin-protein ligase SMURF1"/>
    <property type="match status" value="1"/>
</dbReference>
<dbReference type="InParanoid" id="A0A6J2XGT7"/>
<dbReference type="PROSITE" id="PS50004">
    <property type="entry name" value="C2"/>
    <property type="match status" value="1"/>
</dbReference>
<evidence type="ECO:0000256" key="4">
    <source>
        <dbReference type="ARBA" id="ARBA00012485"/>
    </source>
</evidence>
<evidence type="ECO:0000259" key="18">
    <source>
        <dbReference type="PROSITE" id="PS50004"/>
    </source>
</evidence>
<dbReference type="PANTHER" id="PTHR11254">
    <property type="entry name" value="HECT DOMAIN UBIQUITIN-PROTEIN LIGASE"/>
    <property type="match status" value="1"/>
</dbReference>
<dbReference type="KEGG" id="soy:115878209"/>
<evidence type="ECO:0000256" key="13">
    <source>
        <dbReference type="ARBA" id="ARBA00082688"/>
    </source>
</evidence>
<gene>
    <name evidence="22" type="primary">LOC115878209</name>
</gene>
<proteinExistence type="predicted"/>
<feature type="compositionally biased region" description="Polar residues" evidence="17">
    <location>
        <begin position="339"/>
        <end position="355"/>
    </location>
</feature>
<feature type="domain" description="WW" evidence="19">
    <location>
        <begin position="414"/>
        <end position="447"/>
    </location>
</feature>
<evidence type="ECO:0000256" key="9">
    <source>
        <dbReference type="ARBA" id="ARBA00022786"/>
    </source>
</evidence>
<feature type="active site" description="Glycyl thioester intermediate" evidence="15 16">
    <location>
        <position position="932"/>
    </location>
</feature>
<feature type="domain" description="C2" evidence="18">
    <location>
        <begin position="1"/>
        <end position="118"/>
    </location>
</feature>
<dbReference type="CTD" id="36999"/>
<dbReference type="InterPro" id="IPR050409">
    <property type="entry name" value="E3_ubiq-protein_ligase"/>
</dbReference>
<dbReference type="PROSITE" id="PS50020">
    <property type="entry name" value="WW_DOMAIN_2"/>
    <property type="match status" value="3"/>
</dbReference>
<dbReference type="Proteomes" id="UP000504635">
    <property type="component" value="Unplaced"/>
</dbReference>